<name>A0A239DU88_9ACTN</name>
<dbReference type="OrthoDB" id="280692at2"/>
<dbReference type="CDD" id="cd07067">
    <property type="entry name" value="HP_PGM_like"/>
    <property type="match status" value="1"/>
</dbReference>
<dbReference type="InterPro" id="IPR013078">
    <property type="entry name" value="His_Pase_superF_clade-1"/>
</dbReference>
<organism evidence="2 3">
    <name type="scientific">Actinoplanes regularis</name>
    <dbReference type="NCBI Taxonomy" id="52697"/>
    <lineage>
        <taxon>Bacteria</taxon>
        <taxon>Bacillati</taxon>
        <taxon>Actinomycetota</taxon>
        <taxon>Actinomycetes</taxon>
        <taxon>Micromonosporales</taxon>
        <taxon>Micromonosporaceae</taxon>
        <taxon>Actinoplanes</taxon>
    </lineage>
</organism>
<gene>
    <name evidence="2" type="ORF">SAMN06264365_114104</name>
</gene>
<dbReference type="GO" id="GO:0016787">
    <property type="term" value="F:hydrolase activity"/>
    <property type="evidence" value="ECO:0007669"/>
    <property type="project" value="UniProtKB-KW"/>
</dbReference>
<evidence type="ECO:0000313" key="3">
    <source>
        <dbReference type="Proteomes" id="UP000198415"/>
    </source>
</evidence>
<dbReference type="SUPFAM" id="SSF53254">
    <property type="entry name" value="Phosphoglycerate mutase-like"/>
    <property type="match status" value="1"/>
</dbReference>
<dbReference type="Pfam" id="PF00300">
    <property type="entry name" value="His_Phos_1"/>
    <property type="match status" value="1"/>
</dbReference>
<keyword evidence="3" id="KW-1185">Reference proteome</keyword>
<evidence type="ECO:0000313" key="2">
    <source>
        <dbReference type="EMBL" id="SNS36060.1"/>
    </source>
</evidence>
<reference evidence="2 3" key="1">
    <citation type="submission" date="2017-06" db="EMBL/GenBank/DDBJ databases">
        <authorList>
            <person name="Kim H.J."/>
            <person name="Triplett B.A."/>
        </authorList>
    </citation>
    <scope>NUCLEOTIDE SEQUENCE [LARGE SCALE GENOMIC DNA]</scope>
    <source>
        <strain evidence="2 3">DSM 43151</strain>
    </source>
</reference>
<dbReference type="PANTHER" id="PTHR20935:SF0">
    <property type="entry name" value="SERINE_THREONINE-PROTEIN PHOSPHATASE PGAM5, MITOCHONDRIAL"/>
    <property type="match status" value="1"/>
</dbReference>
<dbReference type="AlphaFoldDB" id="A0A239DU88"/>
<protein>
    <submittedName>
        <fullName evidence="2">Broad specificity phosphatase PhoE</fullName>
    </submittedName>
</protein>
<keyword evidence="1" id="KW-0378">Hydrolase</keyword>
<dbReference type="SMART" id="SM00855">
    <property type="entry name" value="PGAM"/>
    <property type="match status" value="1"/>
</dbReference>
<evidence type="ECO:0000256" key="1">
    <source>
        <dbReference type="ARBA" id="ARBA00022801"/>
    </source>
</evidence>
<dbReference type="RefSeq" id="WP_089296629.1">
    <property type="nucleotide sequence ID" value="NZ_BOMU01000070.1"/>
</dbReference>
<dbReference type="InterPro" id="IPR051021">
    <property type="entry name" value="Mito_Ser/Thr_phosphatase"/>
</dbReference>
<dbReference type="Gene3D" id="3.40.50.1240">
    <property type="entry name" value="Phosphoglycerate mutase-like"/>
    <property type="match status" value="1"/>
</dbReference>
<dbReference type="InterPro" id="IPR029033">
    <property type="entry name" value="His_PPase_superfam"/>
</dbReference>
<proteinExistence type="predicted"/>
<dbReference type="EMBL" id="FZNR01000014">
    <property type="protein sequence ID" value="SNS36060.1"/>
    <property type="molecule type" value="Genomic_DNA"/>
</dbReference>
<dbReference type="Proteomes" id="UP000198415">
    <property type="component" value="Unassembled WGS sequence"/>
</dbReference>
<sequence length="232" mass="25195">MARLLLIRHGQASFGADDYDALSELGHEQARVLGRVLAARGFAPGLVLRGTMRRHEETLDGILEGLGASIPLVTDPGWNEFDFQHVVEIHRPAFRDRAAMMAELNLSERPDRAFQEVFDAATLRWSSGGHDVEYAESFTAFRDRVATALKEVSTLLRQHRDILAVSSGGPIAMAAALLTVGPEAPATLWAALNRVSVNTGVTKVIAGRGGLSLSTFNEHTHTETAPGLLTYR</sequence>
<dbReference type="PANTHER" id="PTHR20935">
    <property type="entry name" value="PHOSPHOGLYCERATE MUTASE-RELATED"/>
    <property type="match status" value="1"/>
</dbReference>
<accession>A0A239DU88</accession>